<evidence type="ECO:0000256" key="1">
    <source>
        <dbReference type="SAM" id="Phobius"/>
    </source>
</evidence>
<dbReference type="Proteomes" id="UP001205890">
    <property type="component" value="Unassembled WGS sequence"/>
</dbReference>
<gene>
    <name evidence="2" type="ORF">NK718_05330</name>
</gene>
<accession>A0ABT1L925</accession>
<keyword evidence="1" id="KW-1133">Transmembrane helix</keyword>
<reference evidence="2 3" key="1">
    <citation type="submission" date="2022-07" db="EMBL/GenBank/DDBJ databases">
        <authorList>
            <person name="Li W.-J."/>
            <person name="Deng Q.-Q."/>
        </authorList>
    </citation>
    <scope>NUCLEOTIDE SEQUENCE [LARGE SCALE GENOMIC DNA]</scope>
    <source>
        <strain evidence="2 3">SYSU M60028</strain>
    </source>
</reference>
<dbReference type="EMBL" id="JANCLU010000004">
    <property type="protein sequence ID" value="MCP8937929.1"/>
    <property type="molecule type" value="Genomic_DNA"/>
</dbReference>
<evidence type="ECO:0000313" key="2">
    <source>
        <dbReference type="EMBL" id="MCP8937929.1"/>
    </source>
</evidence>
<protein>
    <submittedName>
        <fullName evidence="2">DUF2721 domain-containing protein</fullName>
    </submittedName>
</protein>
<dbReference type="Pfam" id="PF11026">
    <property type="entry name" value="DUF2721"/>
    <property type="match status" value="1"/>
</dbReference>
<keyword evidence="3" id="KW-1185">Reference proteome</keyword>
<name>A0ABT1L925_9HYPH</name>
<proteinExistence type="predicted"/>
<feature type="transmembrane region" description="Helical" evidence="1">
    <location>
        <begin position="109"/>
        <end position="130"/>
    </location>
</feature>
<dbReference type="RefSeq" id="WP_254739344.1">
    <property type="nucleotide sequence ID" value="NZ_JANCLU010000004.1"/>
</dbReference>
<feature type="transmembrane region" description="Helical" evidence="1">
    <location>
        <begin position="79"/>
        <end position="103"/>
    </location>
</feature>
<keyword evidence="1" id="KW-0472">Membrane</keyword>
<comment type="caution">
    <text evidence="2">The sequence shown here is derived from an EMBL/GenBank/DDBJ whole genome shotgun (WGS) entry which is preliminary data.</text>
</comment>
<evidence type="ECO:0000313" key="3">
    <source>
        <dbReference type="Proteomes" id="UP001205890"/>
    </source>
</evidence>
<keyword evidence="1" id="KW-0812">Transmembrane</keyword>
<feature type="transmembrane region" description="Helical" evidence="1">
    <location>
        <begin position="20"/>
        <end position="40"/>
    </location>
</feature>
<dbReference type="InterPro" id="IPR021279">
    <property type="entry name" value="DUF2721"/>
</dbReference>
<sequence length="157" mass="17225">MSSLLTESLDSERLNAVISHATAPSFMLGAVAAFLSILVTRSERVGDQWRARLNAAGSEEEDKKYIALLHDRMRMLHRAIYLAVLSALVTALLLIVAFGSAFVGARHQVGVAVLFSTALALLMGSLVHFAREVKVAMLMLPDSTGHLPDRRWKRGER</sequence>
<organism evidence="2 3">
    <name type="scientific">Alsobacter ponti</name>
    <dbReference type="NCBI Taxonomy" id="2962936"/>
    <lineage>
        <taxon>Bacteria</taxon>
        <taxon>Pseudomonadati</taxon>
        <taxon>Pseudomonadota</taxon>
        <taxon>Alphaproteobacteria</taxon>
        <taxon>Hyphomicrobiales</taxon>
        <taxon>Alsobacteraceae</taxon>
        <taxon>Alsobacter</taxon>
    </lineage>
</organism>